<evidence type="ECO:0000256" key="1">
    <source>
        <dbReference type="ARBA" id="ARBA00004123"/>
    </source>
</evidence>
<dbReference type="EMBL" id="JABCRI010000010">
    <property type="protein sequence ID" value="KAF8399713.1"/>
    <property type="molecule type" value="Genomic_DNA"/>
</dbReference>
<accession>A0A834Z7H0</accession>
<evidence type="ECO:0000259" key="7">
    <source>
        <dbReference type="PROSITE" id="PS50090"/>
    </source>
</evidence>
<dbReference type="GO" id="GO:0005634">
    <property type="term" value="C:nucleus"/>
    <property type="evidence" value="ECO:0007669"/>
    <property type="project" value="UniProtKB-SubCell"/>
</dbReference>
<gene>
    <name evidence="9" type="ORF">HHK36_015583</name>
</gene>
<dbReference type="PANTHER" id="PTHR47995:SF18">
    <property type="entry name" value="TRANSCRIPTION FACTOR MYB65"/>
    <property type="match status" value="1"/>
</dbReference>
<dbReference type="GO" id="GO:0003677">
    <property type="term" value="F:DNA binding"/>
    <property type="evidence" value="ECO:0007669"/>
    <property type="project" value="UniProtKB-KW"/>
</dbReference>
<feature type="domain" description="HTH myb-type" evidence="8">
    <location>
        <begin position="97"/>
        <end position="133"/>
    </location>
</feature>
<keyword evidence="2" id="KW-0677">Repeat</keyword>
<dbReference type="PROSITE" id="PS50090">
    <property type="entry name" value="MYB_LIKE"/>
    <property type="match status" value="1"/>
</dbReference>
<feature type="domain" description="Myb-like" evidence="7">
    <location>
        <begin position="97"/>
        <end position="143"/>
    </location>
</feature>
<dbReference type="PROSITE" id="PS51294">
    <property type="entry name" value="HTH_MYB"/>
    <property type="match status" value="1"/>
</dbReference>
<evidence type="ECO:0000256" key="3">
    <source>
        <dbReference type="ARBA" id="ARBA00023015"/>
    </source>
</evidence>
<dbReference type="Proteomes" id="UP000655225">
    <property type="component" value="Unassembled WGS sequence"/>
</dbReference>
<dbReference type="PANTHER" id="PTHR47995">
    <property type="entry name" value="TRANSCRIPTION FACTOR MYB33-RELATED"/>
    <property type="match status" value="1"/>
</dbReference>
<dbReference type="SUPFAM" id="SSF46689">
    <property type="entry name" value="Homeodomain-like"/>
    <property type="match status" value="1"/>
</dbReference>
<evidence type="ECO:0000313" key="9">
    <source>
        <dbReference type="EMBL" id="KAF8399713.1"/>
    </source>
</evidence>
<evidence type="ECO:0000256" key="6">
    <source>
        <dbReference type="ARBA" id="ARBA00023242"/>
    </source>
</evidence>
<proteinExistence type="predicted"/>
<dbReference type="CDD" id="cd00167">
    <property type="entry name" value="SANT"/>
    <property type="match status" value="1"/>
</dbReference>
<evidence type="ECO:0000313" key="10">
    <source>
        <dbReference type="Proteomes" id="UP000655225"/>
    </source>
</evidence>
<dbReference type="InterPro" id="IPR009057">
    <property type="entry name" value="Homeodomain-like_sf"/>
</dbReference>
<dbReference type="Pfam" id="PF00249">
    <property type="entry name" value="Myb_DNA-binding"/>
    <property type="match status" value="1"/>
</dbReference>
<comment type="caution">
    <text evidence="9">The sequence shown here is derived from an EMBL/GenBank/DDBJ whole genome shotgun (WGS) entry which is preliminary data.</text>
</comment>
<dbReference type="AlphaFoldDB" id="A0A834Z7H0"/>
<evidence type="ECO:0000256" key="2">
    <source>
        <dbReference type="ARBA" id="ARBA00022737"/>
    </source>
</evidence>
<evidence type="ECO:0000256" key="5">
    <source>
        <dbReference type="ARBA" id="ARBA00023163"/>
    </source>
</evidence>
<dbReference type="InterPro" id="IPR001005">
    <property type="entry name" value="SANT/Myb"/>
</dbReference>
<keyword evidence="3" id="KW-0805">Transcription regulation</keyword>
<dbReference type="OrthoDB" id="2143914at2759"/>
<sequence>MQSKHLFSFCLNNENDKNRLNPWKETPHGFQQYSHGGVEGKTQSSFDEKMYTTRPFIPTRTPLFYYLKTPMDFSRIQDQSLPVSILRCICNNIMEGRNHYKKGLWTVEEDDILMEYIRVHGKGHWNRVAKMTGLEFIFLLPERIGDVGIVI</sequence>
<evidence type="ECO:0000256" key="4">
    <source>
        <dbReference type="ARBA" id="ARBA00023125"/>
    </source>
</evidence>
<keyword evidence="5" id="KW-0804">Transcription</keyword>
<keyword evidence="6" id="KW-0539">Nucleus</keyword>
<dbReference type="InterPro" id="IPR017930">
    <property type="entry name" value="Myb_dom"/>
</dbReference>
<protein>
    <submittedName>
        <fullName evidence="9">Uncharacterized protein</fullName>
    </submittedName>
</protein>
<keyword evidence="10" id="KW-1185">Reference proteome</keyword>
<evidence type="ECO:0000259" key="8">
    <source>
        <dbReference type="PROSITE" id="PS51294"/>
    </source>
</evidence>
<organism evidence="9 10">
    <name type="scientific">Tetracentron sinense</name>
    <name type="common">Spur-leaf</name>
    <dbReference type="NCBI Taxonomy" id="13715"/>
    <lineage>
        <taxon>Eukaryota</taxon>
        <taxon>Viridiplantae</taxon>
        <taxon>Streptophyta</taxon>
        <taxon>Embryophyta</taxon>
        <taxon>Tracheophyta</taxon>
        <taxon>Spermatophyta</taxon>
        <taxon>Magnoliopsida</taxon>
        <taxon>Trochodendrales</taxon>
        <taxon>Trochodendraceae</taxon>
        <taxon>Tetracentron</taxon>
    </lineage>
</organism>
<name>A0A834Z7H0_TETSI</name>
<dbReference type="Gene3D" id="1.10.10.60">
    <property type="entry name" value="Homeodomain-like"/>
    <property type="match status" value="1"/>
</dbReference>
<comment type="subcellular location">
    <subcellularLocation>
        <location evidence="1">Nucleus</location>
    </subcellularLocation>
</comment>
<reference evidence="9 10" key="1">
    <citation type="submission" date="2020-04" db="EMBL/GenBank/DDBJ databases">
        <title>Plant Genome Project.</title>
        <authorList>
            <person name="Zhang R.-G."/>
        </authorList>
    </citation>
    <scope>NUCLEOTIDE SEQUENCE [LARGE SCALE GENOMIC DNA]</scope>
    <source>
        <strain evidence="9">YNK0</strain>
        <tissue evidence="9">Leaf</tissue>
    </source>
</reference>
<keyword evidence="4" id="KW-0238">DNA-binding</keyword>